<protein>
    <submittedName>
        <fullName evidence="2">(rape) hypothetical protein</fullName>
    </submittedName>
</protein>
<feature type="signal peptide" evidence="1">
    <location>
        <begin position="1"/>
        <end position="22"/>
    </location>
</feature>
<dbReference type="Proteomes" id="UP001295469">
    <property type="component" value="Chromosome A06"/>
</dbReference>
<sequence>MKNIIPFLSVTVAAMCIGLGEALPLLPLVCHNQKLEIQNKLGPGQILKYRWGSPMVESGELKFNAKHNYDTGGGNPKTLIFSIYKGSSPLDQYSILAITSFSNLPCKKGLLSFVAKNDGLYIVENGNTAKFVSKWKKFP</sequence>
<evidence type="ECO:0000256" key="1">
    <source>
        <dbReference type="SAM" id="SignalP"/>
    </source>
</evidence>
<keyword evidence="1" id="KW-0732">Signal</keyword>
<feature type="chain" id="PRO_5032907136" evidence="1">
    <location>
        <begin position="23"/>
        <end position="139"/>
    </location>
</feature>
<evidence type="ECO:0000313" key="2">
    <source>
        <dbReference type="EMBL" id="CAF2090656.1"/>
    </source>
</evidence>
<dbReference type="AlphaFoldDB" id="A0A816SX74"/>
<organism evidence="2">
    <name type="scientific">Brassica napus</name>
    <name type="common">Rape</name>
    <dbReference type="NCBI Taxonomy" id="3708"/>
    <lineage>
        <taxon>Eukaryota</taxon>
        <taxon>Viridiplantae</taxon>
        <taxon>Streptophyta</taxon>
        <taxon>Embryophyta</taxon>
        <taxon>Tracheophyta</taxon>
        <taxon>Spermatophyta</taxon>
        <taxon>Magnoliopsida</taxon>
        <taxon>eudicotyledons</taxon>
        <taxon>Gunneridae</taxon>
        <taxon>Pentapetalae</taxon>
        <taxon>rosids</taxon>
        <taxon>malvids</taxon>
        <taxon>Brassicales</taxon>
        <taxon>Brassicaceae</taxon>
        <taxon>Brassiceae</taxon>
        <taxon>Brassica</taxon>
    </lineage>
</organism>
<proteinExistence type="predicted"/>
<reference evidence="2" key="1">
    <citation type="submission" date="2021-01" db="EMBL/GenBank/DDBJ databases">
        <authorList>
            <consortium name="Genoscope - CEA"/>
            <person name="William W."/>
        </authorList>
    </citation>
    <scope>NUCLEOTIDE SEQUENCE</scope>
</reference>
<name>A0A816SX74_BRANA</name>
<dbReference type="EMBL" id="HG994360">
    <property type="protein sequence ID" value="CAF2090656.1"/>
    <property type="molecule type" value="Genomic_DNA"/>
</dbReference>
<accession>A0A816SX74</accession>
<gene>
    <name evidence="2" type="ORF">DARMORV10_A06P43580.1</name>
</gene>